<reference evidence="1" key="2">
    <citation type="submission" date="2020-06" db="EMBL/GenBank/DDBJ databases">
        <title>Helianthus annuus Genome sequencing and assembly Release 2.</title>
        <authorList>
            <person name="Gouzy J."/>
            <person name="Langlade N."/>
            <person name="Munos S."/>
        </authorList>
    </citation>
    <scope>NUCLEOTIDE SEQUENCE</scope>
    <source>
        <tissue evidence="1">Leaves</tissue>
    </source>
</reference>
<protein>
    <submittedName>
        <fullName evidence="1">Uncharacterized protein</fullName>
    </submittedName>
</protein>
<dbReference type="EMBL" id="MNCJ02000323">
    <property type="protein sequence ID" value="KAF5795471.1"/>
    <property type="molecule type" value="Genomic_DNA"/>
</dbReference>
<evidence type="ECO:0000313" key="1">
    <source>
        <dbReference type="EMBL" id="KAF5795471.1"/>
    </source>
</evidence>
<evidence type="ECO:0000313" key="2">
    <source>
        <dbReference type="Proteomes" id="UP000215914"/>
    </source>
</evidence>
<dbReference type="Gramene" id="mRNA:HanXRQr2_Chr08g0340051">
    <property type="protein sequence ID" value="mRNA:HanXRQr2_Chr08g0340051"/>
    <property type="gene ID" value="HanXRQr2_Chr08g0340051"/>
</dbReference>
<proteinExistence type="predicted"/>
<accession>A0A9K3NCR8</accession>
<sequence length="86" mass="9909">MFERSGYPPAVLLRGFTNMLKIRTQYPAFLLASDLQNEAIFIHLPVNSGSEEHVRKHLIIVDEESDFVRVIVGREEVDVIQITSRR</sequence>
<gene>
    <name evidence="1" type="ORF">HanXRQr2_Chr08g0340051</name>
</gene>
<comment type="caution">
    <text evidence="1">The sequence shown here is derived from an EMBL/GenBank/DDBJ whole genome shotgun (WGS) entry which is preliminary data.</text>
</comment>
<dbReference type="AlphaFoldDB" id="A0A9K3NCR8"/>
<keyword evidence="2" id="KW-1185">Reference proteome</keyword>
<dbReference type="Proteomes" id="UP000215914">
    <property type="component" value="Unassembled WGS sequence"/>
</dbReference>
<organism evidence="1 2">
    <name type="scientific">Helianthus annuus</name>
    <name type="common">Common sunflower</name>
    <dbReference type="NCBI Taxonomy" id="4232"/>
    <lineage>
        <taxon>Eukaryota</taxon>
        <taxon>Viridiplantae</taxon>
        <taxon>Streptophyta</taxon>
        <taxon>Embryophyta</taxon>
        <taxon>Tracheophyta</taxon>
        <taxon>Spermatophyta</taxon>
        <taxon>Magnoliopsida</taxon>
        <taxon>eudicotyledons</taxon>
        <taxon>Gunneridae</taxon>
        <taxon>Pentapetalae</taxon>
        <taxon>asterids</taxon>
        <taxon>campanulids</taxon>
        <taxon>Asterales</taxon>
        <taxon>Asteraceae</taxon>
        <taxon>Asteroideae</taxon>
        <taxon>Heliantheae alliance</taxon>
        <taxon>Heliantheae</taxon>
        <taxon>Helianthus</taxon>
    </lineage>
</organism>
<reference evidence="1" key="1">
    <citation type="journal article" date="2017" name="Nature">
        <title>The sunflower genome provides insights into oil metabolism, flowering and Asterid evolution.</title>
        <authorList>
            <person name="Badouin H."/>
            <person name="Gouzy J."/>
            <person name="Grassa C.J."/>
            <person name="Murat F."/>
            <person name="Staton S.E."/>
            <person name="Cottret L."/>
            <person name="Lelandais-Briere C."/>
            <person name="Owens G.L."/>
            <person name="Carrere S."/>
            <person name="Mayjonade B."/>
            <person name="Legrand L."/>
            <person name="Gill N."/>
            <person name="Kane N.C."/>
            <person name="Bowers J.E."/>
            <person name="Hubner S."/>
            <person name="Bellec A."/>
            <person name="Berard A."/>
            <person name="Berges H."/>
            <person name="Blanchet N."/>
            <person name="Boniface M.C."/>
            <person name="Brunel D."/>
            <person name="Catrice O."/>
            <person name="Chaidir N."/>
            <person name="Claudel C."/>
            <person name="Donnadieu C."/>
            <person name="Faraut T."/>
            <person name="Fievet G."/>
            <person name="Helmstetter N."/>
            <person name="King M."/>
            <person name="Knapp S.J."/>
            <person name="Lai Z."/>
            <person name="Le Paslier M.C."/>
            <person name="Lippi Y."/>
            <person name="Lorenzon L."/>
            <person name="Mandel J.R."/>
            <person name="Marage G."/>
            <person name="Marchand G."/>
            <person name="Marquand E."/>
            <person name="Bret-Mestries E."/>
            <person name="Morien E."/>
            <person name="Nambeesan S."/>
            <person name="Nguyen T."/>
            <person name="Pegot-Espagnet P."/>
            <person name="Pouilly N."/>
            <person name="Raftis F."/>
            <person name="Sallet E."/>
            <person name="Schiex T."/>
            <person name="Thomas J."/>
            <person name="Vandecasteele C."/>
            <person name="Vares D."/>
            <person name="Vear F."/>
            <person name="Vautrin S."/>
            <person name="Crespi M."/>
            <person name="Mangin B."/>
            <person name="Burke J.M."/>
            <person name="Salse J."/>
            <person name="Munos S."/>
            <person name="Vincourt P."/>
            <person name="Rieseberg L.H."/>
            <person name="Langlade N.B."/>
        </authorList>
    </citation>
    <scope>NUCLEOTIDE SEQUENCE</scope>
    <source>
        <tissue evidence="1">Leaves</tissue>
    </source>
</reference>
<name>A0A9K3NCR8_HELAN</name>